<dbReference type="AlphaFoldDB" id="A0A1F7YN80"/>
<accession>A0A1F7YN80</accession>
<comment type="caution">
    <text evidence="1">The sequence shown here is derived from an EMBL/GenBank/DDBJ whole genome shotgun (WGS) entry which is preliminary data.</text>
</comment>
<sequence length="178" mass="19834">MKMKKLNKRDFFAGLAVFVFLAGAIYFVRLPKTSVVTNNVSTPTQTPKGRVEGLFDIQIPEDVEKADLKDVTGGDASGLATRKFLPAQAGKDGKFSHMVLADLVNPPAGEFYQGWLIRGKQGESNFDFISTGKLREAKGGWLLDFEQSKDYSEYNQVVVTLEKFFDKTLEKHILEGSF</sequence>
<evidence type="ECO:0000313" key="1">
    <source>
        <dbReference type="EMBL" id="OGM27995.1"/>
    </source>
</evidence>
<evidence type="ECO:0000313" key="2">
    <source>
        <dbReference type="Proteomes" id="UP000178851"/>
    </source>
</evidence>
<organism evidence="1 2">
    <name type="scientific">Candidatus Woesebacteria bacterium RIFCSPHIGHO2_01_FULL_39_28</name>
    <dbReference type="NCBI Taxonomy" id="1802496"/>
    <lineage>
        <taxon>Bacteria</taxon>
        <taxon>Candidatus Woeseibacteriota</taxon>
    </lineage>
</organism>
<name>A0A1F7YN80_9BACT</name>
<proteinExistence type="predicted"/>
<gene>
    <name evidence="1" type="ORF">A2627_00425</name>
</gene>
<dbReference type="Proteomes" id="UP000178851">
    <property type="component" value="Unassembled WGS sequence"/>
</dbReference>
<protein>
    <submittedName>
        <fullName evidence="1">Uncharacterized protein</fullName>
    </submittedName>
</protein>
<dbReference type="EMBL" id="MGGI01000001">
    <property type="protein sequence ID" value="OGM27995.1"/>
    <property type="molecule type" value="Genomic_DNA"/>
</dbReference>
<reference evidence="1 2" key="1">
    <citation type="journal article" date="2016" name="Nat. Commun.">
        <title>Thousands of microbial genomes shed light on interconnected biogeochemical processes in an aquifer system.</title>
        <authorList>
            <person name="Anantharaman K."/>
            <person name="Brown C.T."/>
            <person name="Hug L.A."/>
            <person name="Sharon I."/>
            <person name="Castelle C.J."/>
            <person name="Probst A.J."/>
            <person name="Thomas B.C."/>
            <person name="Singh A."/>
            <person name="Wilkins M.J."/>
            <person name="Karaoz U."/>
            <person name="Brodie E.L."/>
            <person name="Williams K.H."/>
            <person name="Hubbard S.S."/>
            <person name="Banfield J.F."/>
        </authorList>
    </citation>
    <scope>NUCLEOTIDE SEQUENCE [LARGE SCALE GENOMIC DNA]</scope>
</reference>